<sequence length="167" mass="18572">MRDSTFWKSRDAQRDAATPYNLRPVLTDIPASGLDNLFILVQSRYKFVLVYTICTSGKWRYKVQVPTVRFGRSGVISSSSVSKGLSDNGIKIGGVVWLALVASSPVQPDCPVHFLSNVDRIGSRINYANVETALRKEAFPAKLTSHPVRAYLYYFSLGTASPRRVNL</sequence>
<keyword evidence="2" id="KW-1185">Reference proteome</keyword>
<evidence type="ECO:0000313" key="1">
    <source>
        <dbReference type="EMBL" id="CAH1401723.1"/>
    </source>
</evidence>
<name>A0A9P0MNR7_NEZVI</name>
<accession>A0A9P0MNR7</accession>
<dbReference type="AlphaFoldDB" id="A0A9P0MNR7"/>
<gene>
    <name evidence="1" type="ORF">NEZAVI_LOCUS10687</name>
</gene>
<proteinExistence type="predicted"/>
<dbReference type="EMBL" id="OV725081">
    <property type="protein sequence ID" value="CAH1401723.1"/>
    <property type="molecule type" value="Genomic_DNA"/>
</dbReference>
<evidence type="ECO:0000313" key="2">
    <source>
        <dbReference type="Proteomes" id="UP001152798"/>
    </source>
</evidence>
<protein>
    <submittedName>
        <fullName evidence="1">Uncharacterized protein</fullName>
    </submittedName>
</protein>
<reference evidence="1" key="1">
    <citation type="submission" date="2022-01" db="EMBL/GenBank/DDBJ databases">
        <authorList>
            <person name="King R."/>
        </authorList>
    </citation>
    <scope>NUCLEOTIDE SEQUENCE</scope>
</reference>
<dbReference type="Proteomes" id="UP001152798">
    <property type="component" value="Chromosome 5"/>
</dbReference>
<organism evidence="1 2">
    <name type="scientific">Nezara viridula</name>
    <name type="common">Southern green stink bug</name>
    <name type="synonym">Cimex viridulus</name>
    <dbReference type="NCBI Taxonomy" id="85310"/>
    <lineage>
        <taxon>Eukaryota</taxon>
        <taxon>Metazoa</taxon>
        <taxon>Ecdysozoa</taxon>
        <taxon>Arthropoda</taxon>
        <taxon>Hexapoda</taxon>
        <taxon>Insecta</taxon>
        <taxon>Pterygota</taxon>
        <taxon>Neoptera</taxon>
        <taxon>Paraneoptera</taxon>
        <taxon>Hemiptera</taxon>
        <taxon>Heteroptera</taxon>
        <taxon>Panheteroptera</taxon>
        <taxon>Pentatomomorpha</taxon>
        <taxon>Pentatomoidea</taxon>
        <taxon>Pentatomidae</taxon>
        <taxon>Pentatominae</taxon>
        <taxon>Nezara</taxon>
    </lineage>
</organism>